<sequence length="284" mass="31496">MSKDPFELDSNRGYLHLAPFEEMDLRLTAGFTTRLRGASRESFAERNMAFGIGDEDDNVLENRRLFGQEIGFSLSQWIVPEQVHEVSVRKVTKTACGLGAKEKSTEIKSTDALYTDQADVLLVSFYADCVPIYVFVPSRGIVGLAHAGWRGTVGRIGVRLIDEIIKSEGISTNDIFVAIGPSISGPCYEVDNKVIRHVKELGMNLSKDVVTETSGQRYQLALKSLNQDLLLAYGILPEHIFLSNHCTYQDPSLFYSYRRDGANTGRMISYIGIKGTGEQGGDVR</sequence>
<keyword evidence="6" id="KW-0479">Metal-binding</keyword>
<evidence type="ECO:0000256" key="8">
    <source>
        <dbReference type="ARBA" id="ARBA00022833"/>
    </source>
</evidence>
<dbReference type="SUPFAM" id="SSF64438">
    <property type="entry name" value="CNF1/YfiH-like putative cysteine hydrolases"/>
    <property type="match status" value="1"/>
</dbReference>
<comment type="catalytic activity">
    <reaction evidence="1">
        <text>inosine + phosphate = alpha-D-ribose 1-phosphate + hypoxanthine</text>
        <dbReference type="Rhea" id="RHEA:27646"/>
        <dbReference type="ChEBI" id="CHEBI:17368"/>
        <dbReference type="ChEBI" id="CHEBI:17596"/>
        <dbReference type="ChEBI" id="CHEBI:43474"/>
        <dbReference type="ChEBI" id="CHEBI:57720"/>
        <dbReference type="EC" id="2.4.2.1"/>
    </reaction>
    <physiologicalReaction direction="left-to-right" evidence="1">
        <dbReference type="Rhea" id="RHEA:27647"/>
    </physiologicalReaction>
</comment>
<dbReference type="GO" id="GO:0017061">
    <property type="term" value="F:S-methyl-5-thioadenosine phosphorylase activity"/>
    <property type="evidence" value="ECO:0007669"/>
    <property type="project" value="UniProtKB-EC"/>
</dbReference>
<dbReference type="RefSeq" id="WP_184662632.1">
    <property type="nucleotide sequence ID" value="NZ_JACHHB010000001.1"/>
</dbReference>
<comment type="similarity">
    <text evidence="4 12">Belongs to the purine nucleoside phosphorylase YfiH/LACC1 family.</text>
</comment>
<evidence type="ECO:0000313" key="14">
    <source>
        <dbReference type="Proteomes" id="UP000551878"/>
    </source>
</evidence>
<proteinExistence type="inferred from homology"/>
<evidence type="ECO:0000256" key="2">
    <source>
        <dbReference type="ARBA" id="ARBA00001947"/>
    </source>
</evidence>
<evidence type="ECO:0000256" key="3">
    <source>
        <dbReference type="ARBA" id="ARBA00003215"/>
    </source>
</evidence>
<evidence type="ECO:0000256" key="11">
    <source>
        <dbReference type="ARBA" id="ARBA00049893"/>
    </source>
</evidence>
<dbReference type="EMBL" id="JACHHB010000001">
    <property type="protein sequence ID" value="MBB5172160.1"/>
    <property type="molecule type" value="Genomic_DNA"/>
</dbReference>
<comment type="catalytic activity">
    <reaction evidence="11">
        <text>S-methyl-5'-thioadenosine + phosphate = 5-(methylsulfanyl)-alpha-D-ribose 1-phosphate + adenine</text>
        <dbReference type="Rhea" id="RHEA:11852"/>
        <dbReference type="ChEBI" id="CHEBI:16708"/>
        <dbReference type="ChEBI" id="CHEBI:17509"/>
        <dbReference type="ChEBI" id="CHEBI:43474"/>
        <dbReference type="ChEBI" id="CHEBI:58533"/>
        <dbReference type="EC" id="2.4.2.28"/>
    </reaction>
    <physiologicalReaction direction="left-to-right" evidence="11">
        <dbReference type="Rhea" id="RHEA:11853"/>
    </physiologicalReaction>
</comment>
<evidence type="ECO:0000256" key="7">
    <source>
        <dbReference type="ARBA" id="ARBA00022801"/>
    </source>
</evidence>
<accession>A0A840QLC9</accession>
<gene>
    <name evidence="13" type="ORF">HNQ41_000300</name>
</gene>
<dbReference type="GO" id="GO:0016787">
    <property type="term" value="F:hydrolase activity"/>
    <property type="evidence" value="ECO:0007669"/>
    <property type="project" value="UniProtKB-KW"/>
</dbReference>
<evidence type="ECO:0000256" key="9">
    <source>
        <dbReference type="ARBA" id="ARBA00047989"/>
    </source>
</evidence>
<dbReference type="Proteomes" id="UP000551878">
    <property type="component" value="Unassembled WGS sequence"/>
</dbReference>
<dbReference type="PANTHER" id="PTHR30616:SF2">
    <property type="entry name" value="PURINE NUCLEOSIDE PHOSPHORYLASE LACC1"/>
    <property type="match status" value="1"/>
</dbReference>
<dbReference type="Pfam" id="PF02578">
    <property type="entry name" value="Cu-oxidase_4"/>
    <property type="match status" value="1"/>
</dbReference>
<dbReference type="PANTHER" id="PTHR30616">
    <property type="entry name" value="UNCHARACTERIZED PROTEIN YFIH"/>
    <property type="match status" value="1"/>
</dbReference>
<evidence type="ECO:0000313" key="13">
    <source>
        <dbReference type="EMBL" id="MBB5172160.1"/>
    </source>
</evidence>
<evidence type="ECO:0000256" key="1">
    <source>
        <dbReference type="ARBA" id="ARBA00000553"/>
    </source>
</evidence>
<evidence type="ECO:0000256" key="12">
    <source>
        <dbReference type="RuleBase" id="RU361274"/>
    </source>
</evidence>
<keyword evidence="5" id="KW-0808">Transferase</keyword>
<keyword evidence="7" id="KW-0378">Hydrolase</keyword>
<dbReference type="InterPro" id="IPR038371">
    <property type="entry name" value="Cu_polyphenol_OxRdtase_sf"/>
</dbReference>
<dbReference type="NCBIfam" id="TIGR00726">
    <property type="entry name" value="peptidoglycan editing factor PgeF"/>
    <property type="match status" value="1"/>
</dbReference>
<dbReference type="AlphaFoldDB" id="A0A840QLC9"/>
<dbReference type="GO" id="GO:0005507">
    <property type="term" value="F:copper ion binding"/>
    <property type="evidence" value="ECO:0007669"/>
    <property type="project" value="TreeGrafter"/>
</dbReference>
<dbReference type="InterPro" id="IPR003730">
    <property type="entry name" value="Cu_polyphenol_OxRdtase"/>
</dbReference>
<keyword evidence="8" id="KW-0862">Zinc</keyword>
<name>A0A840QLC9_9BACI</name>
<evidence type="ECO:0000256" key="4">
    <source>
        <dbReference type="ARBA" id="ARBA00007353"/>
    </source>
</evidence>
<evidence type="ECO:0000256" key="10">
    <source>
        <dbReference type="ARBA" id="ARBA00048968"/>
    </source>
</evidence>
<dbReference type="Gene3D" id="3.60.140.10">
    <property type="entry name" value="CNF1/YfiH-like putative cysteine hydrolases"/>
    <property type="match status" value="1"/>
</dbReference>
<comment type="catalytic activity">
    <reaction evidence="9">
        <text>adenosine + H2O + H(+) = inosine + NH4(+)</text>
        <dbReference type="Rhea" id="RHEA:24408"/>
        <dbReference type="ChEBI" id="CHEBI:15377"/>
        <dbReference type="ChEBI" id="CHEBI:15378"/>
        <dbReference type="ChEBI" id="CHEBI:16335"/>
        <dbReference type="ChEBI" id="CHEBI:17596"/>
        <dbReference type="ChEBI" id="CHEBI:28938"/>
        <dbReference type="EC" id="3.5.4.4"/>
    </reaction>
    <physiologicalReaction direction="left-to-right" evidence="9">
        <dbReference type="Rhea" id="RHEA:24409"/>
    </physiologicalReaction>
</comment>
<keyword evidence="14" id="KW-1185">Reference proteome</keyword>
<comment type="caution">
    <text evidence="13">The sequence shown here is derived from an EMBL/GenBank/DDBJ whole genome shotgun (WGS) entry which is preliminary data.</text>
</comment>
<dbReference type="CDD" id="cd16833">
    <property type="entry name" value="YfiH"/>
    <property type="match status" value="1"/>
</dbReference>
<comment type="catalytic activity">
    <reaction evidence="10">
        <text>adenosine + phosphate = alpha-D-ribose 1-phosphate + adenine</text>
        <dbReference type="Rhea" id="RHEA:27642"/>
        <dbReference type="ChEBI" id="CHEBI:16335"/>
        <dbReference type="ChEBI" id="CHEBI:16708"/>
        <dbReference type="ChEBI" id="CHEBI:43474"/>
        <dbReference type="ChEBI" id="CHEBI:57720"/>
        <dbReference type="EC" id="2.4.2.1"/>
    </reaction>
    <physiologicalReaction direction="left-to-right" evidence="10">
        <dbReference type="Rhea" id="RHEA:27643"/>
    </physiologicalReaction>
</comment>
<evidence type="ECO:0000256" key="6">
    <source>
        <dbReference type="ARBA" id="ARBA00022723"/>
    </source>
</evidence>
<protein>
    <recommendedName>
        <fullName evidence="12">Purine nucleoside phosphorylase</fullName>
    </recommendedName>
</protein>
<comment type="function">
    <text evidence="3">Purine nucleoside enzyme that catalyzes the phosphorolysis of adenosine and inosine nucleosides, yielding D-ribose 1-phosphate and the respective free bases, adenine and hypoxanthine. Also catalyzes the phosphorolysis of S-methyl-5'-thioadenosine into adenine and S-methyl-5-thio-alpha-D-ribose 1-phosphate. Also has adenosine deaminase activity.</text>
</comment>
<evidence type="ECO:0000256" key="5">
    <source>
        <dbReference type="ARBA" id="ARBA00022679"/>
    </source>
</evidence>
<organism evidence="13 14">
    <name type="scientific">Texcoconibacillus texcoconensis</name>
    <dbReference type="NCBI Taxonomy" id="1095777"/>
    <lineage>
        <taxon>Bacteria</taxon>
        <taxon>Bacillati</taxon>
        <taxon>Bacillota</taxon>
        <taxon>Bacilli</taxon>
        <taxon>Bacillales</taxon>
        <taxon>Bacillaceae</taxon>
        <taxon>Texcoconibacillus</taxon>
    </lineage>
</organism>
<reference evidence="13 14" key="1">
    <citation type="submission" date="2020-08" db="EMBL/GenBank/DDBJ databases">
        <title>Genomic Encyclopedia of Type Strains, Phase IV (KMG-IV): sequencing the most valuable type-strain genomes for metagenomic binning, comparative biology and taxonomic classification.</title>
        <authorList>
            <person name="Goeker M."/>
        </authorList>
    </citation>
    <scope>NUCLEOTIDE SEQUENCE [LARGE SCALE GENOMIC DNA]</scope>
    <source>
        <strain evidence="13 14">DSM 24696</strain>
    </source>
</reference>
<dbReference type="InterPro" id="IPR011324">
    <property type="entry name" value="Cytotoxic_necrot_fac-like_cat"/>
</dbReference>
<comment type="cofactor">
    <cofactor evidence="2">
        <name>Zn(2+)</name>
        <dbReference type="ChEBI" id="CHEBI:29105"/>
    </cofactor>
</comment>